<sequence length="142" mass="15521">MDDGDLELTVRSRGGERCDAWIRHHVIHLDQPTDVLDHDTGPTPLEIFVAGIAADVAQHASRYLHRVCLPGSVSVTARFRTGLRPARLSRIELEVAVADLPTGLRSSLLNVLERSPTYASLQAVPETSIILRPGDGVRNGNR</sequence>
<accession>A0A931GHH9</accession>
<dbReference type="Proteomes" id="UP000614047">
    <property type="component" value="Unassembled WGS sequence"/>
</dbReference>
<evidence type="ECO:0000313" key="2">
    <source>
        <dbReference type="Proteomes" id="UP000614047"/>
    </source>
</evidence>
<dbReference type="EMBL" id="JADOUA010000001">
    <property type="protein sequence ID" value="MBG6086897.1"/>
    <property type="molecule type" value="Genomic_DNA"/>
</dbReference>
<proteinExistence type="predicted"/>
<dbReference type="SUPFAM" id="SSF82784">
    <property type="entry name" value="OsmC-like"/>
    <property type="match status" value="1"/>
</dbReference>
<comment type="caution">
    <text evidence="1">The sequence shown here is derived from an EMBL/GenBank/DDBJ whole genome shotgun (WGS) entry which is preliminary data.</text>
</comment>
<evidence type="ECO:0000313" key="1">
    <source>
        <dbReference type="EMBL" id="MBG6086897.1"/>
    </source>
</evidence>
<organism evidence="1 2">
    <name type="scientific">Actinomadura viridis</name>
    <dbReference type="NCBI Taxonomy" id="58110"/>
    <lineage>
        <taxon>Bacteria</taxon>
        <taxon>Bacillati</taxon>
        <taxon>Actinomycetota</taxon>
        <taxon>Actinomycetes</taxon>
        <taxon>Streptosporangiales</taxon>
        <taxon>Thermomonosporaceae</taxon>
        <taxon>Actinomadura</taxon>
    </lineage>
</organism>
<protein>
    <submittedName>
        <fullName evidence="1">OsmC-like protein</fullName>
    </submittedName>
</protein>
<dbReference type="Gene3D" id="3.30.300.20">
    <property type="match status" value="1"/>
</dbReference>
<dbReference type="InterPro" id="IPR036102">
    <property type="entry name" value="OsmC/Ohrsf"/>
</dbReference>
<reference evidence="1" key="1">
    <citation type="submission" date="2020-11" db="EMBL/GenBank/DDBJ databases">
        <title>Sequencing the genomes of 1000 actinobacteria strains.</title>
        <authorList>
            <person name="Klenk H.-P."/>
        </authorList>
    </citation>
    <scope>NUCLEOTIDE SEQUENCE</scope>
    <source>
        <strain evidence="1">DSM 43175</strain>
    </source>
</reference>
<dbReference type="AlphaFoldDB" id="A0A931GHH9"/>
<dbReference type="InterPro" id="IPR015946">
    <property type="entry name" value="KH_dom-like_a/b"/>
</dbReference>
<keyword evidence="2" id="KW-1185">Reference proteome</keyword>
<name>A0A931GHH9_9ACTN</name>
<dbReference type="RefSeq" id="WP_197009833.1">
    <property type="nucleotide sequence ID" value="NZ_BAABES010000007.1"/>
</dbReference>
<gene>
    <name evidence="1" type="ORF">IW256_001010</name>
</gene>